<gene>
    <name evidence="1" type="ORF">E1H14_01810</name>
</gene>
<accession>A0A5A9W7P1</accession>
<dbReference type="InterPro" id="IPR015867">
    <property type="entry name" value="N-reg_PII/ATP_PRibTrfase_C"/>
</dbReference>
<dbReference type="PANTHER" id="PTHR41774:SF1">
    <property type="entry name" value="NGG1P INTERACTING FACTOR NIF3"/>
    <property type="match status" value="1"/>
</dbReference>
<evidence type="ECO:0000313" key="2">
    <source>
        <dbReference type="Proteomes" id="UP000325302"/>
    </source>
</evidence>
<dbReference type="Proteomes" id="UP000325302">
    <property type="component" value="Unassembled WGS sequence"/>
</dbReference>
<dbReference type="Gene3D" id="3.30.70.120">
    <property type="match status" value="1"/>
</dbReference>
<keyword evidence="2" id="KW-1185">Reference proteome</keyword>
<name>A0A5A9W7P1_9GAMM</name>
<dbReference type="PANTHER" id="PTHR41774">
    <property type="match status" value="1"/>
</dbReference>
<organism evidence="1 2">
    <name type="scientific">Nitrincola tapanii</name>
    <dbReference type="NCBI Taxonomy" id="1708751"/>
    <lineage>
        <taxon>Bacteria</taxon>
        <taxon>Pseudomonadati</taxon>
        <taxon>Pseudomonadota</taxon>
        <taxon>Gammaproteobacteria</taxon>
        <taxon>Oceanospirillales</taxon>
        <taxon>Oceanospirillaceae</taxon>
        <taxon>Nitrincola</taxon>
    </lineage>
</organism>
<dbReference type="InterPro" id="IPR036069">
    <property type="entry name" value="DUF34/NIF3_sf"/>
</dbReference>
<dbReference type="RefSeq" id="WP_149389734.1">
    <property type="nucleotide sequence ID" value="NZ_SMRS01000001.1"/>
</dbReference>
<dbReference type="AlphaFoldDB" id="A0A5A9W7P1"/>
<comment type="caution">
    <text evidence="1">The sequence shown here is derived from an EMBL/GenBank/DDBJ whole genome shotgun (WGS) entry which is preliminary data.</text>
</comment>
<protein>
    <submittedName>
        <fullName evidence="1">NGG1p interacting factor NIF3</fullName>
    </submittedName>
</protein>
<sequence>MYKLCFFVPDSHLEEVKQALFAVGAGRIGHYDSCCWQVLGQGQFRPLPGSQPHIGAQMQLEILPEWKVEMVLSPEVARQAVETLKSSHPYEEIAYELSALIDPDLL</sequence>
<evidence type="ECO:0000313" key="1">
    <source>
        <dbReference type="EMBL" id="KAA0876484.1"/>
    </source>
</evidence>
<dbReference type="EMBL" id="SMRS01000001">
    <property type="protein sequence ID" value="KAA0876484.1"/>
    <property type="molecule type" value="Genomic_DNA"/>
</dbReference>
<reference evidence="1 2" key="1">
    <citation type="submission" date="2019-03" db="EMBL/GenBank/DDBJ databases">
        <title>Nitrincola sp. nov. isolated from an Indian soda lake.</title>
        <authorList>
            <person name="Joshi A."/>
            <person name="Thite S.V."/>
            <person name="Joseph N."/>
            <person name="Dhotre D."/>
            <person name="Moorthy M."/>
            <person name="Shouche Y.S."/>
        </authorList>
    </citation>
    <scope>NUCLEOTIDE SEQUENCE [LARGE SCALE GENOMIC DNA]</scope>
    <source>
        <strain evidence="1 2">MEB193</strain>
    </source>
</reference>
<dbReference type="OrthoDB" id="9795763at2"/>
<dbReference type="SUPFAM" id="SSF102705">
    <property type="entry name" value="NIF3 (NGG1p interacting factor 3)-like"/>
    <property type="match status" value="1"/>
</dbReference>
<proteinExistence type="predicted"/>
<dbReference type="FunFam" id="3.30.70.120:FF:000006">
    <property type="entry name" value="GTP cyclohydrolase 1 type 2 homolog"/>
    <property type="match status" value="1"/>
</dbReference>